<dbReference type="Proteomes" id="UP000190626">
    <property type="component" value="Unassembled WGS sequence"/>
</dbReference>
<name>A0A1V4HD42_9BACL</name>
<keyword evidence="1" id="KW-0732">Signal</keyword>
<proteinExistence type="predicted"/>
<evidence type="ECO:0000313" key="3">
    <source>
        <dbReference type="Proteomes" id="UP000190626"/>
    </source>
</evidence>
<organism evidence="2 3">
    <name type="scientific">Paenibacillus ferrarius</name>
    <dbReference type="NCBI Taxonomy" id="1469647"/>
    <lineage>
        <taxon>Bacteria</taxon>
        <taxon>Bacillati</taxon>
        <taxon>Bacillota</taxon>
        <taxon>Bacilli</taxon>
        <taxon>Bacillales</taxon>
        <taxon>Paenibacillaceae</taxon>
        <taxon>Paenibacillus</taxon>
    </lineage>
</organism>
<dbReference type="Gene3D" id="3.40.190.10">
    <property type="entry name" value="Periplasmic binding protein-like II"/>
    <property type="match status" value="2"/>
</dbReference>
<dbReference type="STRING" id="1469647.BC351_07610"/>
<dbReference type="InterPro" id="IPR050490">
    <property type="entry name" value="Bact_solute-bd_prot1"/>
</dbReference>
<reference evidence="3" key="1">
    <citation type="submission" date="2016-07" db="EMBL/GenBank/DDBJ databases">
        <authorList>
            <person name="Florea S."/>
            <person name="Webb J.S."/>
            <person name="Jaromczyk J."/>
            <person name="Schardl C.L."/>
        </authorList>
    </citation>
    <scope>NUCLEOTIDE SEQUENCE [LARGE SCALE GENOMIC DNA]</scope>
    <source>
        <strain evidence="3">CY1</strain>
    </source>
</reference>
<evidence type="ECO:0000256" key="1">
    <source>
        <dbReference type="ARBA" id="ARBA00022729"/>
    </source>
</evidence>
<evidence type="ECO:0008006" key="4">
    <source>
        <dbReference type="Google" id="ProtNLM"/>
    </source>
</evidence>
<evidence type="ECO:0000313" key="2">
    <source>
        <dbReference type="EMBL" id="OPH50514.1"/>
    </source>
</evidence>
<comment type="caution">
    <text evidence="2">The sequence shown here is derived from an EMBL/GenBank/DDBJ whole genome shotgun (WGS) entry which is preliminary data.</text>
</comment>
<gene>
    <name evidence="2" type="ORF">BC351_07610</name>
</gene>
<dbReference type="PANTHER" id="PTHR43649:SF33">
    <property type="entry name" value="POLYGALACTURONAN_RHAMNOGALACTURONAN-BINDING PROTEIN YTCQ"/>
    <property type="match status" value="1"/>
</dbReference>
<protein>
    <recommendedName>
        <fullName evidence="4">ABC transporter substrate-binding protein</fullName>
    </recommendedName>
</protein>
<sequence>MREVKKTGSDHEEGKRRIGLLSLNIGEGGIGMKMKKTLYVSLAAVMTMSLLSACGKGEDKQGANPTANKEPLKIKAMLIYNGEPPVLKGNKAKEDIEKRGNVQLELELVPEDIYKDKISIAMADSSQYDLILFDNGKDAVFTNYVKQGAFYDLTPFMNGKNNLNLIPEITWSQTKVDNKVFGIPRPRQLYSAQGAFLYRKDWLDKYNLKKPQTLDEFTQVLKTFKEKDPVGGGKTIPLLTYATNTYTVFDWLGSVQYAFGMPNAWTIDNGVPKFAIQSEGYLKYLEWLKNAWASGLIEKNATVLKSQQAVEKWTQGIAGVKANHVGELSDAPNSPLDKIRKVDAKAEVDMLPSLKGPDGKGGIGKAAGLWGLWVVPSSTPKDKVQKLVDFLDFSASEENYAFSKAGIIGQHSTSYKDGKVERTADQVKLFQSETPATWVLDNRYDPYYYVASDATDPVRAKMKEYTDSFESIGVTNPFGGMTSPTLTKNTDHLKKVSTVALKYVIGEGSMDDVKMEIANWSKTYGEAAGKEYMEQYNAMKK</sequence>
<dbReference type="AlphaFoldDB" id="A0A1V4HD42"/>
<keyword evidence="3" id="KW-1185">Reference proteome</keyword>
<accession>A0A1V4HD42</accession>
<dbReference type="SUPFAM" id="SSF53850">
    <property type="entry name" value="Periplasmic binding protein-like II"/>
    <property type="match status" value="1"/>
</dbReference>
<dbReference type="PANTHER" id="PTHR43649">
    <property type="entry name" value="ARABINOSE-BINDING PROTEIN-RELATED"/>
    <property type="match status" value="1"/>
</dbReference>
<dbReference type="EMBL" id="MBTG01000034">
    <property type="protein sequence ID" value="OPH50514.1"/>
    <property type="molecule type" value="Genomic_DNA"/>
</dbReference>